<comment type="caution">
    <text evidence="1">The sequence shown here is derived from an EMBL/GenBank/DDBJ whole genome shotgun (WGS) entry which is preliminary data.</text>
</comment>
<dbReference type="STRING" id="1129374.AJE_07171"/>
<dbReference type="AlphaFoldDB" id="H3ZDK9"/>
<dbReference type="EMBL" id="AHTH01000017">
    <property type="protein sequence ID" value="EHR41383.1"/>
    <property type="molecule type" value="Genomic_DNA"/>
</dbReference>
<proteinExistence type="predicted"/>
<organism evidence="1 2">
    <name type="scientific">Alishewanella jeotgali KCTC 22429</name>
    <dbReference type="NCBI Taxonomy" id="1129374"/>
    <lineage>
        <taxon>Bacteria</taxon>
        <taxon>Pseudomonadati</taxon>
        <taxon>Pseudomonadota</taxon>
        <taxon>Gammaproteobacteria</taxon>
        <taxon>Alteromonadales</taxon>
        <taxon>Alteromonadaceae</taxon>
        <taxon>Alishewanella</taxon>
    </lineage>
</organism>
<accession>H3ZDK9</accession>
<sequence>MIKPFLIVARVGDRSLHPHWLQDGAPMFDVFLSYFGDEPQKYRDQATYYEQAKGGKWPEIGRIVEQNWDLISQYKAVWFPDDDLLINASEINRLFSFMLAFDLALAQPALSMDSYFSHSSLLVQHNSALRLTNFIEVMAPVFSAKALQTLRHTFKQSPSGWGLDNLWPHLLSADDRIAVIDAVTVVHTRPVGGELYKKNPDLHPANDVRKLAEMYPELDISRSSFKNKFRVFAQLRYAISHNPLSAFILGKKQRILSKKRSKQVTKYGQSPKTGV</sequence>
<evidence type="ECO:0000313" key="2">
    <source>
        <dbReference type="Proteomes" id="UP000012046"/>
    </source>
</evidence>
<evidence type="ECO:0000313" key="1">
    <source>
        <dbReference type="EMBL" id="EHR41383.1"/>
    </source>
</evidence>
<gene>
    <name evidence="1" type="ORF">AJE_07171</name>
</gene>
<reference evidence="1 2" key="1">
    <citation type="journal article" date="2012" name="J. Bacteriol.">
        <title>Genome Sequence of Extracellular-Protease-Producing Alishewanella jeotgali Isolated from Traditional Korean Fermented Seafood.</title>
        <authorList>
            <person name="Jung J."/>
            <person name="Chun J."/>
            <person name="Park W."/>
        </authorList>
    </citation>
    <scope>NUCLEOTIDE SEQUENCE [LARGE SCALE GENOMIC DNA]</scope>
    <source>
        <strain evidence="1 2">KCTC 22429</strain>
    </source>
</reference>
<evidence type="ECO:0008006" key="3">
    <source>
        <dbReference type="Google" id="ProtNLM"/>
    </source>
</evidence>
<dbReference type="eggNOG" id="COG1216">
    <property type="taxonomic scope" value="Bacteria"/>
</dbReference>
<dbReference type="Proteomes" id="UP000012046">
    <property type="component" value="Unassembled WGS sequence"/>
</dbReference>
<dbReference type="PATRIC" id="fig|1129374.4.peg.1433"/>
<protein>
    <recommendedName>
        <fullName evidence="3">DUF707 domain-containing protein</fullName>
    </recommendedName>
</protein>
<keyword evidence="2" id="KW-1185">Reference proteome</keyword>
<name>H3ZDK9_9ALTE</name>
<dbReference type="RefSeq" id="WP_008950301.1">
    <property type="nucleotide sequence ID" value="NZ_AHTH01000017.1"/>
</dbReference>